<protein>
    <recommendedName>
        <fullName evidence="6">Late embryogenesis abundant protein LEA-2 subgroup domain-containing protein</fullName>
    </recommendedName>
</protein>
<dbReference type="GO" id="GO:0098542">
    <property type="term" value="P:defense response to other organism"/>
    <property type="evidence" value="ECO:0007669"/>
    <property type="project" value="InterPro"/>
</dbReference>
<keyword evidence="2 5" id="KW-0812">Transmembrane</keyword>
<accession>A0A4Y7KB45</accession>
<dbReference type="AlphaFoldDB" id="A0A4Y7KB45"/>
<proteinExistence type="predicted"/>
<evidence type="ECO:0000259" key="6">
    <source>
        <dbReference type="Pfam" id="PF03168"/>
    </source>
</evidence>
<dbReference type="GO" id="GO:0009506">
    <property type="term" value="C:plasmodesma"/>
    <property type="evidence" value="ECO:0007669"/>
    <property type="project" value="TreeGrafter"/>
</dbReference>
<sequence>MAGPITTTSTPTTPRSRSAMLRCIAITLLALVILVGLAVLITWLALRPNKLVYTVETGKVEQFSIHYNRLNTTLGFVVRAYNPNRKVSVYYDSIDVSVTYDDQPIAFETLQPFFQPHRNVTMLNVKPTGLAVPLQGSVSKDLRLEKSSGEMVFDVRIKARIRFKEPNTGVLITDKILLLRLFESDVMLIDLRVEYVIVVAVSVILLVDSVIVVAAVVETLVIAAATFETSDFVAAIDPDLRDAEETAVQVQTSTVLLYEPRRS</sequence>
<evidence type="ECO:0000313" key="7">
    <source>
        <dbReference type="EMBL" id="RZC70583.1"/>
    </source>
</evidence>
<keyword evidence="3 5" id="KW-1133">Transmembrane helix</keyword>
<gene>
    <name evidence="7" type="ORF">C5167_033695</name>
</gene>
<evidence type="ECO:0000256" key="4">
    <source>
        <dbReference type="ARBA" id="ARBA00023136"/>
    </source>
</evidence>
<dbReference type="Pfam" id="PF03168">
    <property type="entry name" value="LEA_2"/>
    <property type="match status" value="1"/>
</dbReference>
<dbReference type="InterPro" id="IPR004864">
    <property type="entry name" value="LEA_2"/>
</dbReference>
<evidence type="ECO:0000256" key="3">
    <source>
        <dbReference type="ARBA" id="ARBA00022989"/>
    </source>
</evidence>
<comment type="subcellular location">
    <subcellularLocation>
        <location evidence="1">Membrane</location>
        <topology evidence="1">Single-pass membrane protein</topology>
    </subcellularLocation>
</comment>
<evidence type="ECO:0000313" key="8">
    <source>
        <dbReference type="Proteomes" id="UP000316621"/>
    </source>
</evidence>
<keyword evidence="8" id="KW-1185">Reference proteome</keyword>
<feature type="transmembrane region" description="Helical" evidence="5">
    <location>
        <begin position="19"/>
        <end position="46"/>
    </location>
</feature>
<dbReference type="Gramene" id="RZC70583">
    <property type="protein sequence ID" value="RZC70583"/>
    <property type="gene ID" value="C5167_033695"/>
</dbReference>
<keyword evidence="4 5" id="KW-0472">Membrane</keyword>
<feature type="domain" description="Late embryogenesis abundant protein LEA-2 subgroup" evidence="6">
    <location>
        <begin position="78"/>
        <end position="163"/>
    </location>
</feature>
<evidence type="ECO:0000256" key="1">
    <source>
        <dbReference type="ARBA" id="ARBA00004167"/>
    </source>
</evidence>
<feature type="transmembrane region" description="Helical" evidence="5">
    <location>
        <begin position="195"/>
        <end position="217"/>
    </location>
</feature>
<dbReference type="EMBL" id="CM010721">
    <property type="protein sequence ID" value="RZC70583.1"/>
    <property type="molecule type" value="Genomic_DNA"/>
</dbReference>
<dbReference type="GO" id="GO:0005886">
    <property type="term" value="C:plasma membrane"/>
    <property type="evidence" value="ECO:0007669"/>
    <property type="project" value="TreeGrafter"/>
</dbReference>
<evidence type="ECO:0000256" key="5">
    <source>
        <dbReference type="SAM" id="Phobius"/>
    </source>
</evidence>
<dbReference type="PANTHER" id="PTHR31415">
    <property type="entry name" value="OS05G0367900 PROTEIN"/>
    <property type="match status" value="1"/>
</dbReference>
<dbReference type="Proteomes" id="UP000316621">
    <property type="component" value="Chromosome 7"/>
</dbReference>
<evidence type="ECO:0000256" key="2">
    <source>
        <dbReference type="ARBA" id="ARBA00022692"/>
    </source>
</evidence>
<reference evidence="7 8" key="1">
    <citation type="journal article" date="2018" name="Science">
        <title>The opium poppy genome and morphinan production.</title>
        <authorList>
            <person name="Guo L."/>
            <person name="Winzer T."/>
            <person name="Yang X."/>
            <person name="Li Y."/>
            <person name="Ning Z."/>
            <person name="He Z."/>
            <person name="Teodor R."/>
            <person name="Lu Y."/>
            <person name="Bowser T.A."/>
            <person name="Graham I.A."/>
            <person name="Ye K."/>
        </authorList>
    </citation>
    <scope>NUCLEOTIDE SEQUENCE [LARGE SCALE GENOMIC DNA]</scope>
    <source>
        <strain evidence="8">cv. HN1</strain>
        <tissue evidence="7">Leaves</tissue>
    </source>
</reference>
<name>A0A4Y7KB45_PAPSO</name>
<organism evidence="7 8">
    <name type="scientific">Papaver somniferum</name>
    <name type="common">Opium poppy</name>
    <dbReference type="NCBI Taxonomy" id="3469"/>
    <lineage>
        <taxon>Eukaryota</taxon>
        <taxon>Viridiplantae</taxon>
        <taxon>Streptophyta</taxon>
        <taxon>Embryophyta</taxon>
        <taxon>Tracheophyta</taxon>
        <taxon>Spermatophyta</taxon>
        <taxon>Magnoliopsida</taxon>
        <taxon>Ranunculales</taxon>
        <taxon>Papaveraceae</taxon>
        <taxon>Papaveroideae</taxon>
        <taxon>Papaver</taxon>
    </lineage>
</organism>
<dbReference type="InterPro" id="IPR044839">
    <property type="entry name" value="NDR1-like"/>
</dbReference>
<dbReference type="PANTHER" id="PTHR31415:SF130">
    <property type="entry name" value="NDR1_HIN1-LIKE PROTEIN 6"/>
    <property type="match status" value="1"/>
</dbReference>